<dbReference type="SUPFAM" id="SSF51556">
    <property type="entry name" value="Metallo-dependent hydrolases"/>
    <property type="match status" value="1"/>
</dbReference>
<evidence type="ECO:0000313" key="4">
    <source>
        <dbReference type="Proteomes" id="UP000266915"/>
    </source>
</evidence>
<dbReference type="Proteomes" id="UP000266915">
    <property type="component" value="Unassembled WGS sequence"/>
</dbReference>
<dbReference type="Gene3D" id="3.20.20.140">
    <property type="entry name" value="Metal-dependent hydrolases"/>
    <property type="match status" value="1"/>
</dbReference>
<reference evidence="3 4" key="1">
    <citation type="submission" date="2018-11" db="EMBL/GenBank/DDBJ databases">
        <title>Sequencing the genomes of 1000 actinobacteria strains.</title>
        <authorList>
            <person name="Klenk H.-P."/>
        </authorList>
    </citation>
    <scope>NUCLEOTIDE SEQUENCE [LARGE SCALE GENOMIC DNA]</scope>
    <source>
        <strain evidence="3 4">DSM 14012</strain>
    </source>
</reference>
<name>A0A3N2C2H6_9MICO</name>
<dbReference type="InterPro" id="IPR052350">
    <property type="entry name" value="Metallo-dep_Lactonases"/>
</dbReference>
<evidence type="ECO:0000313" key="3">
    <source>
        <dbReference type="EMBL" id="ROR81712.1"/>
    </source>
</evidence>
<evidence type="ECO:0000259" key="2">
    <source>
        <dbReference type="Pfam" id="PF04909"/>
    </source>
</evidence>
<comment type="similarity">
    <text evidence="1">Belongs to the metallo-dependent hydrolases superfamily.</text>
</comment>
<dbReference type="Pfam" id="PF04909">
    <property type="entry name" value="Amidohydro_2"/>
    <property type="match status" value="1"/>
</dbReference>
<keyword evidence="4" id="KW-1185">Reference proteome</keyword>
<accession>A0A3N2C2H6</accession>
<sequence length="313" mass="34426">MTPVDPHGVRILDAHHHFWDFDGPGYYPWLQGEYNDRFFLGDYTGMLHTFLPAQYREATAGYRVVGTVHVEAERSRDQEVDESRFLDGLHRADPRFPAAAVAHASLARPDLDGVLAEHAEIGFIRGIRSKPVTSSTAAAAASIAGAPGSMQDPAWLAGLAALERYGFSWDLRVPFWHLEEAAVVVRGLPGIPVVINHCGLPLDRSEDGLDVWRRGMRALAALPNTTVKVSELGLPRNRWERASNERVVAETVDVFGFDRSMFASNLPVATLTAPSFGEVVDTVLGGLPDATADELDQLFARTAARVYRVELRD</sequence>
<dbReference type="InterPro" id="IPR032466">
    <property type="entry name" value="Metal_Hydrolase"/>
</dbReference>
<dbReference type="PANTHER" id="PTHR43569:SF1">
    <property type="entry name" value="BLL3371 PROTEIN"/>
    <property type="match status" value="1"/>
</dbReference>
<comment type="caution">
    <text evidence="3">The sequence shown here is derived from an EMBL/GenBank/DDBJ whole genome shotgun (WGS) entry which is preliminary data.</text>
</comment>
<dbReference type="PANTHER" id="PTHR43569">
    <property type="entry name" value="AMIDOHYDROLASE"/>
    <property type="match status" value="1"/>
</dbReference>
<feature type="domain" description="Amidohydrolase-related" evidence="2">
    <location>
        <begin position="13"/>
        <end position="308"/>
    </location>
</feature>
<keyword evidence="3" id="KW-0378">Hydrolase</keyword>
<proteinExistence type="inferred from homology"/>
<dbReference type="EMBL" id="RKHL01000001">
    <property type="protein sequence ID" value="ROR81712.1"/>
    <property type="molecule type" value="Genomic_DNA"/>
</dbReference>
<dbReference type="AlphaFoldDB" id="A0A3N2C2H6"/>
<evidence type="ECO:0000256" key="1">
    <source>
        <dbReference type="ARBA" id="ARBA00038310"/>
    </source>
</evidence>
<dbReference type="InterPro" id="IPR006680">
    <property type="entry name" value="Amidohydro-rel"/>
</dbReference>
<dbReference type="RefSeq" id="WP_085510782.1">
    <property type="nucleotide sequence ID" value="NZ_FXAP01000001.1"/>
</dbReference>
<protein>
    <submittedName>
        <fullName evidence="3">Putative TIM-barrel fold metal-dependent hydrolase</fullName>
    </submittedName>
</protein>
<gene>
    <name evidence="3" type="ORF">EDD42_1783</name>
</gene>
<organism evidence="3 4">
    <name type="scientific">Plantibacter flavus</name>
    <dbReference type="NCBI Taxonomy" id="150123"/>
    <lineage>
        <taxon>Bacteria</taxon>
        <taxon>Bacillati</taxon>
        <taxon>Actinomycetota</taxon>
        <taxon>Actinomycetes</taxon>
        <taxon>Micrococcales</taxon>
        <taxon>Microbacteriaceae</taxon>
        <taxon>Plantibacter</taxon>
    </lineage>
</organism>
<dbReference type="GO" id="GO:0016787">
    <property type="term" value="F:hydrolase activity"/>
    <property type="evidence" value="ECO:0007669"/>
    <property type="project" value="UniProtKB-KW"/>
</dbReference>